<evidence type="ECO:0000313" key="2">
    <source>
        <dbReference type="Proteomes" id="UP000004995"/>
    </source>
</evidence>
<organism evidence="1 2">
    <name type="scientific">Setaria italica</name>
    <name type="common">Foxtail millet</name>
    <name type="synonym">Panicum italicum</name>
    <dbReference type="NCBI Taxonomy" id="4555"/>
    <lineage>
        <taxon>Eukaryota</taxon>
        <taxon>Viridiplantae</taxon>
        <taxon>Streptophyta</taxon>
        <taxon>Embryophyta</taxon>
        <taxon>Tracheophyta</taxon>
        <taxon>Spermatophyta</taxon>
        <taxon>Magnoliopsida</taxon>
        <taxon>Liliopsida</taxon>
        <taxon>Poales</taxon>
        <taxon>Poaceae</taxon>
        <taxon>PACMAD clade</taxon>
        <taxon>Panicoideae</taxon>
        <taxon>Panicodae</taxon>
        <taxon>Paniceae</taxon>
        <taxon>Cenchrinae</taxon>
        <taxon>Setaria</taxon>
    </lineage>
</organism>
<evidence type="ECO:0000313" key="1">
    <source>
        <dbReference type="EnsemblPlants" id="KQL31607"/>
    </source>
</evidence>
<accession>K3YXE5</accession>
<dbReference type="EnsemblPlants" id="KQL31607">
    <property type="protein sequence ID" value="KQL31607"/>
    <property type="gene ID" value="SETIT_018941mg"/>
</dbReference>
<sequence length="69" mass="7980">MYVSNIQECTEQCDVPHGRLISRITQPNTHFPLQTRRPQRNPHPWPSNEKCAILYRITNGTIAASKHLN</sequence>
<dbReference type="HOGENOM" id="CLU_2780639_0_0_1"/>
<dbReference type="AlphaFoldDB" id="K3YXE5"/>
<reference evidence="2" key="1">
    <citation type="journal article" date="2012" name="Nat. Biotechnol.">
        <title>Reference genome sequence of the model plant Setaria.</title>
        <authorList>
            <person name="Bennetzen J.L."/>
            <person name="Schmutz J."/>
            <person name="Wang H."/>
            <person name="Percifield R."/>
            <person name="Hawkins J."/>
            <person name="Pontaroli A.C."/>
            <person name="Estep M."/>
            <person name="Feng L."/>
            <person name="Vaughn J.N."/>
            <person name="Grimwood J."/>
            <person name="Jenkins J."/>
            <person name="Barry K."/>
            <person name="Lindquist E."/>
            <person name="Hellsten U."/>
            <person name="Deshpande S."/>
            <person name="Wang X."/>
            <person name="Wu X."/>
            <person name="Mitros T."/>
            <person name="Triplett J."/>
            <person name="Yang X."/>
            <person name="Ye C.Y."/>
            <person name="Mauro-Herrera M."/>
            <person name="Wang L."/>
            <person name="Li P."/>
            <person name="Sharma M."/>
            <person name="Sharma R."/>
            <person name="Ronald P.C."/>
            <person name="Panaud O."/>
            <person name="Kellogg E.A."/>
            <person name="Brutnell T.P."/>
            <person name="Doust A.N."/>
            <person name="Tuskan G.A."/>
            <person name="Rokhsar D."/>
            <person name="Devos K.M."/>
        </authorList>
    </citation>
    <scope>NUCLEOTIDE SEQUENCE [LARGE SCALE GENOMIC DNA]</scope>
    <source>
        <strain evidence="2">cv. Yugu1</strain>
    </source>
</reference>
<dbReference type="EMBL" id="AGNK02000561">
    <property type="status" value="NOT_ANNOTATED_CDS"/>
    <property type="molecule type" value="Genomic_DNA"/>
</dbReference>
<proteinExistence type="predicted"/>
<dbReference type="InParanoid" id="K3YXE5"/>
<dbReference type="Proteomes" id="UP000004995">
    <property type="component" value="Unassembled WGS sequence"/>
</dbReference>
<protein>
    <submittedName>
        <fullName evidence="1">Uncharacterized protein</fullName>
    </submittedName>
</protein>
<keyword evidence="2" id="KW-1185">Reference proteome</keyword>
<reference evidence="1" key="2">
    <citation type="submission" date="2018-08" db="UniProtKB">
        <authorList>
            <consortium name="EnsemblPlants"/>
        </authorList>
    </citation>
    <scope>IDENTIFICATION</scope>
    <source>
        <strain evidence="1">Yugu1</strain>
    </source>
</reference>
<name>K3YXE5_SETIT</name>
<dbReference type="Gramene" id="KQL31607">
    <property type="protein sequence ID" value="KQL31607"/>
    <property type="gene ID" value="SETIT_018941mg"/>
</dbReference>